<dbReference type="Proteomes" id="UP000006757">
    <property type="component" value="Unassembled WGS sequence"/>
</dbReference>
<organism evidence="2 3">
    <name type="scientific">Trichosporon asahii var. asahii (strain CBS 8904)</name>
    <name type="common">Yeast</name>
    <dbReference type="NCBI Taxonomy" id="1220162"/>
    <lineage>
        <taxon>Eukaryota</taxon>
        <taxon>Fungi</taxon>
        <taxon>Dikarya</taxon>
        <taxon>Basidiomycota</taxon>
        <taxon>Agaricomycotina</taxon>
        <taxon>Tremellomycetes</taxon>
        <taxon>Trichosporonales</taxon>
        <taxon>Trichosporonaceae</taxon>
        <taxon>Trichosporon</taxon>
    </lineage>
</organism>
<feature type="region of interest" description="Disordered" evidence="1">
    <location>
        <begin position="125"/>
        <end position="144"/>
    </location>
</feature>
<evidence type="ECO:0000256" key="1">
    <source>
        <dbReference type="SAM" id="MobiDB-lite"/>
    </source>
</evidence>
<evidence type="ECO:0000313" key="3">
    <source>
        <dbReference type="Proteomes" id="UP000006757"/>
    </source>
</evidence>
<reference evidence="2 3" key="1">
    <citation type="journal article" date="2012" name="Eukaryot. Cell">
        <title>Genome sequence of the Trichosporon asahii environmental strain CBS 8904.</title>
        <authorList>
            <person name="Yang R.Y."/>
            <person name="Li H.T."/>
            <person name="Zhu H."/>
            <person name="Zhou G.P."/>
            <person name="Wang M."/>
            <person name="Wang L."/>
        </authorList>
    </citation>
    <scope>NUCLEOTIDE SEQUENCE [LARGE SCALE GENOMIC DNA]</scope>
    <source>
        <strain evidence="2 3">CBS 8904</strain>
    </source>
</reference>
<feature type="compositionally biased region" description="Polar residues" evidence="1">
    <location>
        <begin position="254"/>
        <end position="277"/>
    </location>
</feature>
<name>K1W8X2_TRIAC</name>
<dbReference type="EMBL" id="AMBO01000140">
    <property type="protein sequence ID" value="EKD05263.1"/>
    <property type="molecule type" value="Genomic_DNA"/>
</dbReference>
<evidence type="ECO:0000313" key="2">
    <source>
        <dbReference type="EMBL" id="EKD05263.1"/>
    </source>
</evidence>
<feature type="compositionally biased region" description="Acidic residues" evidence="1">
    <location>
        <begin position="132"/>
        <end position="144"/>
    </location>
</feature>
<gene>
    <name evidence="2" type="ORF">A1Q2_00493</name>
</gene>
<comment type="caution">
    <text evidence="2">The sequence shown here is derived from an EMBL/GenBank/DDBJ whole genome shotgun (WGS) entry which is preliminary data.</text>
</comment>
<protein>
    <submittedName>
        <fullName evidence="2">Uncharacterized protein</fullName>
    </submittedName>
</protein>
<proteinExistence type="predicted"/>
<keyword evidence="3" id="KW-1185">Reference proteome</keyword>
<dbReference type="AlphaFoldDB" id="K1W8X2"/>
<dbReference type="HOGENOM" id="CLU_891947_0_0_1"/>
<accession>K1W8X2</accession>
<sequence length="330" mass="35837">MPVITPPDAELNLSQDGWKMVINLPPGAAVSVTRDAASSSVGSPAAARESSRIAKRTFDELYGTPVPTQQLVGLHHGVHYGVAALQKNLEAMWPTEGDGHRDDDGDVDVCLCHCAKEVDFAAVLPGERDEASDAEPDDYADESDMDDDEVAAEAPLLWTENVTPRPAVLHPSTLSCFYSERELGVLKEAFEILNGDVGEPDLVTTQGNTWAIEAREKEEGEREAKRCRTEGAAERINVEAADSQDVDMKDAKTSQETPEGTKPQSTVSKCSQYTPWSFVSDEEPVEVRTPLPPSPHPDYEDCVFDPAQSPTGGNRSENDSDGSRGIWIPM</sequence>
<dbReference type="InParanoid" id="K1W8X2"/>
<feature type="region of interest" description="Disordered" evidence="1">
    <location>
        <begin position="231"/>
        <end position="330"/>
    </location>
</feature>